<organism evidence="2 3">
    <name type="scientific">Oryza sativa subsp. japonica</name>
    <name type="common">Rice</name>
    <dbReference type="NCBI Taxonomy" id="39947"/>
    <lineage>
        <taxon>Eukaryota</taxon>
        <taxon>Viridiplantae</taxon>
        <taxon>Streptophyta</taxon>
        <taxon>Embryophyta</taxon>
        <taxon>Tracheophyta</taxon>
        <taxon>Spermatophyta</taxon>
        <taxon>Magnoliopsida</taxon>
        <taxon>Liliopsida</taxon>
        <taxon>Poales</taxon>
        <taxon>Poaceae</taxon>
        <taxon>BOP clade</taxon>
        <taxon>Oryzoideae</taxon>
        <taxon>Oryzeae</taxon>
        <taxon>Oryzinae</taxon>
        <taxon>Oryza</taxon>
        <taxon>Oryza sativa</taxon>
    </lineage>
</organism>
<proteinExistence type="predicted"/>
<dbReference type="Proteomes" id="UP000059680">
    <property type="component" value="Chromosome 1"/>
</dbReference>
<reference evidence="2 3" key="2">
    <citation type="journal article" date="2013" name="Plant Cell Physiol.">
        <title>Rice Annotation Project Database (RAP-DB): an integrative and interactive database for rice genomics.</title>
        <authorList>
            <person name="Sakai H."/>
            <person name="Lee S.S."/>
            <person name="Tanaka T."/>
            <person name="Numa H."/>
            <person name="Kim J."/>
            <person name="Kawahara Y."/>
            <person name="Wakimoto H."/>
            <person name="Yang C.C."/>
            <person name="Iwamoto M."/>
            <person name="Abe T."/>
            <person name="Yamada Y."/>
            <person name="Muto A."/>
            <person name="Inokuchi H."/>
            <person name="Ikemura T."/>
            <person name="Matsumoto T."/>
            <person name="Sasaki T."/>
            <person name="Itoh T."/>
        </authorList>
    </citation>
    <scope>NUCLEOTIDE SEQUENCE [LARGE SCALE GENOMIC DNA]</scope>
    <source>
        <strain evidence="3">cv. Nipponbare</strain>
    </source>
</reference>
<gene>
    <name evidence="2" type="ordered locus">Os01g0775350</name>
    <name evidence="2" type="ORF">OSNPB_010775350</name>
</gene>
<protein>
    <submittedName>
        <fullName evidence="2">Os01g0775350 protein</fullName>
    </submittedName>
</protein>
<evidence type="ECO:0000313" key="3">
    <source>
        <dbReference type="Proteomes" id="UP000059680"/>
    </source>
</evidence>
<dbReference type="InParanoid" id="A0A0P0V8U4"/>
<feature type="chain" id="PRO_5006056216" evidence="1">
    <location>
        <begin position="49"/>
        <end position="117"/>
    </location>
</feature>
<feature type="signal peptide" evidence="1">
    <location>
        <begin position="1"/>
        <end position="48"/>
    </location>
</feature>
<evidence type="ECO:0000256" key="1">
    <source>
        <dbReference type="SAM" id="SignalP"/>
    </source>
</evidence>
<dbReference type="Gramene" id="Os01t0775350-00">
    <property type="protein sequence ID" value="Os01t0775350-00"/>
    <property type="gene ID" value="Os01g0775350"/>
</dbReference>
<reference evidence="3" key="1">
    <citation type="journal article" date="2005" name="Nature">
        <title>The map-based sequence of the rice genome.</title>
        <authorList>
            <consortium name="International rice genome sequencing project (IRGSP)"/>
            <person name="Matsumoto T."/>
            <person name="Wu J."/>
            <person name="Kanamori H."/>
            <person name="Katayose Y."/>
            <person name="Fujisawa M."/>
            <person name="Namiki N."/>
            <person name="Mizuno H."/>
            <person name="Yamamoto K."/>
            <person name="Antonio B.A."/>
            <person name="Baba T."/>
            <person name="Sakata K."/>
            <person name="Nagamura Y."/>
            <person name="Aoki H."/>
            <person name="Arikawa K."/>
            <person name="Arita K."/>
            <person name="Bito T."/>
            <person name="Chiden Y."/>
            <person name="Fujitsuka N."/>
            <person name="Fukunaka R."/>
            <person name="Hamada M."/>
            <person name="Harada C."/>
            <person name="Hayashi A."/>
            <person name="Hijishita S."/>
            <person name="Honda M."/>
            <person name="Hosokawa S."/>
            <person name="Ichikawa Y."/>
            <person name="Idonuma A."/>
            <person name="Iijima M."/>
            <person name="Ikeda M."/>
            <person name="Ikeno M."/>
            <person name="Ito K."/>
            <person name="Ito S."/>
            <person name="Ito T."/>
            <person name="Ito Y."/>
            <person name="Ito Y."/>
            <person name="Iwabuchi A."/>
            <person name="Kamiya K."/>
            <person name="Karasawa W."/>
            <person name="Kurita K."/>
            <person name="Katagiri S."/>
            <person name="Kikuta A."/>
            <person name="Kobayashi H."/>
            <person name="Kobayashi N."/>
            <person name="Machita K."/>
            <person name="Maehara T."/>
            <person name="Masukawa M."/>
            <person name="Mizubayashi T."/>
            <person name="Mukai Y."/>
            <person name="Nagasaki H."/>
            <person name="Nagata Y."/>
            <person name="Naito S."/>
            <person name="Nakashima M."/>
            <person name="Nakama Y."/>
            <person name="Nakamichi Y."/>
            <person name="Nakamura M."/>
            <person name="Meguro A."/>
            <person name="Negishi M."/>
            <person name="Ohta I."/>
            <person name="Ohta T."/>
            <person name="Okamoto M."/>
            <person name="Ono N."/>
            <person name="Saji S."/>
            <person name="Sakaguchi M."/>
            <person name="Sakai K."/>
            <person name="Shibata M."/>
            <person name="Shimokawa T."/>
            <person name="Song J."/>
            <person name="Takazaki Y."/>
            <person name="Terasawa K."/>
            <person name="Tsugane M."/>
            <person name="Tsuji K."/>
            <person name="Ueda S."/>
            <person name="Waki K."/>
            <person name="Yamagata H."/>
            <person name="Yamamoto M."/>
            <person name="Yamamoto S."/>
            <person name="Yamane H."/>
            <person name="Yoshiki S."/>
            <person name="Yoshihara R."/>
            <person name="Yukawa K."/>
            <person name="Zhong H."/>
            <person name="Yano M."/>
            <person name="Yuan Q."/>
            <person name="Ouyang S."/>
            <person name="Liu J."/>
            <person name="Jones K.M."/>
            <person name="Gansberger K."/>
            <person name="Moffat K."/>
            <person name="Hill J."/>
            <person name="Bera J."/>
            <person name="Fadrosh D."/>
            <person name="Jin S."/>
            <person name="Johri S."/>
            <person name="Kim M."/>
            <person name="Overton L."/>
            <person name="Reardon M."/>
            <person name="Tsitrin T."/>
            <person name="Vuong H."/>
            <person name="Weaver B."/>
            <person name="Ciecko A."/>
            <person name="Tallon L."/>
            <person name="Jackson J."/>
            <person name="Pai G."/>
            <person name="Aken S.V."/>
            <person name="Utterback T."/>
            <person name="Reidmuller S."/>
            <person name="Feldblyum T."/>
            <person name="Hsiao J."/>
            <person name="Zismann V."/>
            <person name="Iobst S."/>
            <person name="de Vazeille A.R."/>
            <person name="Buell C.R."/>
            <person name="Ying K."/>
            <person name="Li Y."/>
            <person name="Lu T."/>
            <person name="Huang Y."/>
            <person name="Zhao Q."/>
            <person name="Feng Q."/>
            <person name="Zhang L."/>
            <person name="Zhu J."/>
            <person name="Weng Q."/>
            <person name="Mu J."/>
            <person name="Lu Y."/>
            <person name="Fan D."/>
            <person name="Liu Y."/>
            <person name="Guan J."/>
            <person name="Zhang Y."/>
            <person name="Yu S."/>
            <person name="Liu X."/>
            <person name="Zhang Y."/>
            <person name="Hong G."/>
            <person name="Han B."/>
            <person name="Choisne N."/>
            <person name="Demange N."/>
            <person name="Orjeda G."/>
            <person name="Samain S."/>
            <person name="Cattolico L."/>
            <person name="Pelletier E."/>
            <person name="Couloux A."/>
            <person name="Segurens B."/>
            <person name="Wincker P."/>
            <person name="D'Hont A."/>
            <person name="Scarpelli C."/>
            <person name="Weissenbach J."/>
            <person name="Salanoubat M."/>
            <person name="Quetier F."/>
            <person name="Yu Y."/>
            <person name="Kim H.R."/>
            <person name="Rambo T."/>
            <person name="Currie J."/>
            <person name="Collura K."/>
            <person name="Luo M."/>
            <person name="Yang T."/>
            <person name="Ammiraju J.S.S."/>
            <person name="Engler F."/>
            <person name="Soderlund C."/>
            <person name="Wing R.A."/>
            <person name="Palmer L.E."/>
            <person name="de la Bastide M."/>
            <person name="Spiegel L."/>
            <person name="Nascimento L."/>
            <person name="Zutavern T."/>
            <person name="O'Shaughnessy A."/>
            <person name="Dike S."/>
            <person name="Dedhia N."/>
            <person name="Preston R."/>
            <person name="Balija V."/>
            <person name="McCombie W.R."/>
            <person name="Chow T."/>
            <person name="Chen H."/>
            <person name="Chung M."/>
            <person name="Chen C."/>
            <person name="Shaw J."/>
            <person name="Wu H."/>
            <person name="Hsiao K."/>
            <person name="Chao Y."/>
            <person name="Chu M."/>
            <person name="Cheng C."/>
            <person name="Hour A."/>
            <person name="Lee P."/>
            <person name="Lin S."/>
            <person name="Lin Y."/>
            <person name="Liou J."/>
            <person name="Liu S."/>
            <person name="Hsing Y."/>
            <person name="Raghuvanshi S."/>
            <person name="Mohanty A."/>
            <person name="Bharti A.K."/>
            <person name="Gaur A."/>
            <person name="Gupta V."/>
            <person name="Kumar D."/>
            <person name="Ravi V."/>
            <person name="Vij S."/>
            <person name="Kapur A."/>
            <person name="Khurana P."/>
            <person name="Khurana P."/>
            <person name="Khurana J.P."/>
            <person name="Tyagi A.K."/>
            <person name="Gaikwad K."/>
            <person name="Singh A."/>
            <person name="Dalal V."/>
            <person name="Srivastava S."/>
            <person name="Dixit A."/>
            <person name="Pal A.K."/>
            <person name="Ghazi I.A."/>
            <person name="Yadav M."/>
            <person name="Pandit A."/>
            <person name="Bhargava A."/>
            <person name="Sureshbabu K."/>
            <person name="Batra K."/>
            <person name="Sharma T.R."/>
            <person name="Mohapatra T."/>
            <person name="Singh N.K."/>
            <person name="Messing J."/>
            <person name="Nelson A.B."/>
            <person name="Fuks G."/>
            <person name="Kavchok S."/>
            <person name="Keizer G."/>
            <person name="Linton E."/>
            <person name="Llaca V."/>
            <person name="Song R."/>
            <person name="Tanyolac B."/>
            <person name="Young S."/>
            <person name="Ho-Il K."/>
            <person name="Hahn J.H."/>
            <person name="Sangsakoo G."/>
            <person name="Vanavichit A."/>
            <person name="de Mattos Luiz.A.T."/>
            <person name="Zimmer P.D."/>
            <person name="Malone G."/>
            <person name="Dellagostin O."/>
            <person name="de Oliveira A.C."/>
            <person name="Bevan M."/>
            <person name="Bancroft I."/>
            <person name="Minx P."/>
            <person name="Cordum H."/>
            <person name="Wilson R."/>
            <person name="Cheng Z."/>
            <person name="Jin W."/>
            <person name="Jiang J."/>
            <person name="Leong S.A."/>
            <person name="Iwama H."/>
            <person name="Gojobori T."/>
            <person name="Itoh T."/>
            <person name="Niimura Y."/>
            <person name="Fujii Y."/>
            <person name="Habara T."/>
            <person name="Sakai H."/>
            <person name="Sato Y."/>
            <person name="Wilson G."/>
            <person name="Kumar K."/>
            <person name="McCouch S."/>
            <person name="Juretic N."/>
            <person name="Hoen D."/>
            <person name="Wright S."/>
            <person name="Bruskiewich R."/>
            <person name="Bureau T."/>
            <person name="Miyao A."/>
            <person name="Hirochika H."/>
            <person name="Nishikawa T."/>
            <person name="Kadowaki K."/>
            <person name="Sugiura M."/>
            <person name="Burr B."/>
            <person name="Sasaki T."/>
        </authorList>
    </citation>
    <scope>NUCLEOTIDE SEQUENCE [LARGE SCALE GENOMIC DNA]</scope>
    <source>
        <strain evidence="3">cv. Nipponbare</strain>
    </source>
</reference>
<keyword evidence="3" id="KW-1185">Reference proteome</keyword>
<sequence length="117" mass="13147">MTSPAKTNMSTSTWTIGTGSSTKSTESIMPFLLLLLLWHSSAFNPVYRESITNVEVTSFSTKKCFTIIFSMTSLFSVDMRCLVLWSIASQKARKLDHLILSSMSLQSLLLRSSTKRR</sequence>
<evidence type="ECO:0000313" key="2">
    <source>
        <dbReference type="EMBL" id="BAS74595.1"/>
    </source>
</evidence>
<dbReference type="EMBL" id="AP014957">
    <property type="protein sequence ID" value="BAS74595.1"/>
    <property type="molecule type" value="Genomic_DNA"/>
</dbReference>
<dbReference type="PaxDb" id="39947-A0A0P0V8U4"/>
<name>A0A0P0V8U4_ORYSJ</name>
<keyword evidence="1" id="KW-0732">Signal</keyword>
<reference evidence="2 3" key="3">
    <citation type="journal article" date="2013" name="Rice">
        <title>Improvement of the Oryza sativa Nipponbare reference genome using next generation sequence and optical map data.</title>
        <authorList>
            <person name="Kawahara Y."/>
            <person name="de la Bastide M."/>
            <person name="Hamilton J.P."/>
            <person name="Kanamori H."/>
            <person name="McCombie W.R."/>
            <person name="Ouyang S."/>
            <person name="Schwartz D.C."/>
            <person name="Tanaka T."/>
            <person name="Wu J."/>
            <person name="Zhou S."/>
            <person name="Childs K.L."/>
            <person name="Davidson R.M."/>
            <person name="Lin H."/>
            <person name="Quesada-Ocampo L."/>
            <person name="Vaillancourt B."/>
            <person name="Sakai H."/>
            <person name="Lee S.S."/>
            <person name="Kim J."/>
            <person name="Numa H."/>
            <person name="Itoh T."/>
            <person name="Buell C.R."/>
            <person name="Matsumoto T."/>
        </authorList>
    </citation>
    <scope>NUCLEOTIDE SEQUENCE [LARGE SCALE GENOMIC DNA]</scope>
    <source>
        <strain evidence="3">cv. Nipponbare</strain>
    </source>
</reference>
<dbReference type="AlphaFoldDB" id="A0A0P0V8U4"/>
<accession>A0A0P0V8U4</accession>